<name>A0A0K1PTN7_9BACT</name>
<evidence type="ECO:0000313" key="1">
    <source>
        <dbReference type="EMBL" id="AKU96882.1"/>
    </source>
</evidence>
<proteinExistence type="predicted"/>
<organism evidence="1 2">
    <name type="scientific">Labilithrix luteola</name>
    <dbReference type="NCBI Taxonomy" id="1391654"/>
    <lineage>
        <taxon>Bacteria</taxon>
        <taxon>Pseudomonadati</taxon>
        <taxon>Myxococcota</taxon>
        <taxon>Polyangia</taxon>
        <taxon>Polyangiales</taxon>
        <taxon>Labilitrichaceae</taxon>
        <taxon>Labilithrix</taxon>
    </lineage>
</organism>
<evidence type="ECO:0000313" key="2">
    <source>
        <dbReference type="Proteomes" id="UP000064967"/>
    </source>
</evidence>
<gene>
    <name evidence="1" type="ORF">AKJ09_03546</name>
</gene>
<reference evidence="1 2" key="1">
    <citation type="submission" date="2015-08" db="EMBL/GenBank/DDBJ databases">
        <authorList>
            <person name="Babu N.S."/>
            <person name="Beckwith C.J."/>
            <person name="Beseler K.G."/>
            <person name="Brison A."/>
            <person name="Carone J.V."/>
            <person name="Caskin T.P."/>
            <person name="Diamond M."/>
            <person name="Durham M.E."/>
            <person name="Foxe J.M."/>
            <person name="Go M."/>
            <person name="Henderson B.A."/>
            <person name="Jones I.B."/>
            <person name="McGettigan J.A."/>
            <person name="Micheletti S.J."/>
            <person name="Nasrallah M.E."/>
            <person name="Ortiz D."/>
            <person name="Piller C.R."/>
            <person name="Privatt S.R."/>
            <person name="Schneider S.L."/>
            <person name="Sharp S."/>
            <person name="Smith T.C."/>
            <person name="Stanton J.D."/>
            <person name="Ullery H.E."/>
            <person name="Wilson R.J."/>
            <person name="Serrano M.G."/>
            <person name="Buck G."/>
            <person name="Lee V."/>
            <person name="Wang Y."/>
            <person name="Carvalho R."/>
            <person name="Voegtly L."/>
            <person name="Shi R."/>
            <person name="Duckworth R."/>
            <person name="Johnson A."/>
            <person name="Loviza R."/>
            <person name="Walstead R."/>
            <person name="Shah Z."/>
            <person name="Kiflezghi M."/>
            <person name="Wade K."/>
            <person name="Ball S.L."/>
            <person name="Bradley K.W."/>
            <person name="Asai D.J."/>
            <person name="Bowman C.A."/>
            <person name="Russell D.A."/>
            <person name="Pope W.H."/>
            <person name="Jacobs-Sera D."/>
            <person name="Hendrix R.W."/>
            <person name="Hatfull G.F."/>
        </authorList>
    </citation>
    <scope>NUCLEOTIDE SEQUENCE [LARGE SCALE GENOMIC DNA]</scope>
    <source>
        <strain evidence="1 2">DSM 27648</strain>
    </source>
</reference>
<sequence length="115" mass="11549">MNKVFGVALVGALVVGGVVVIKGASGASSAITPEGKMCVRLGELCGAEPSKEKLESCVEDMKKMRKMSGDPAFERSQSCVAESNTCAAASGCMMGGVGVGTLGEVLKGFGTALSK</sequence>
<dbReference type="Proteomes" id="UP000064967">
    <property type="component" value="Chromosome"/>
</dbReference>
<dbReference type="KEGG" id="llu:AKJ09_03546"/>
<keyword evidence="2" id="KW-1185">Reference proteome</keyword>
<dbReference type="EMBL" id="CP012333">
    <property type="protein sequence ID" value="AKU96882.1"/>
    <property type="molecule type" value="Genomic_DNA"/>
</dbReference>
<dbReference type="AlphaFoldDB" id="A0A0K1PTN7"/>
<dbReference type="STRING" id="1391654.AKJ09_03546"/>
<accession>A0A0K1PTN7</accession>
<protein>
    <submittedName>
        <fullName evidence="1">Uncharacterized protein</fullName>
    </submittedName>
</protein>
<dbReference type="RefSeq" id="WP_146648105.1">
    <property type="nucleotide sequence ID" value="NZ_CP012333.1"/>
</dbReference>